<feature type="compositionally biased region" description="Polar residues" evidence="1">
    <location>
        <begin position="427"/>
        <end position="437"/>
    </location>
</feature>
<feature type="compositionally biased region" description="Basic and acidic residues" evidence="1">
    <location>
        <begin position="369"/>
        <end position="384"/>
    </location>
</feature>
<organism evidence="2 3">
    <name type="scientific">Hortaea werneckii</name>
    <name type="common">Black yeast</name>
    <name type="synonym">Cladosporium werneckii</name>
    <dbReference type="NCBI Taxonomy" id="91943"/>
    <lineage>
        <taxon>Eukaryota</taxon>
        <taxon>Fungi</taxon>
        <taxon>Dikarya</taxon>
        <taxon>Ascomycota</taxon>
        <taxon>Pezizomycotina</taxon>
        <taxon>Dothideomycetes</taxon>
        <taxon>Dothideomycetidae</taxon>
        <taxon>Mycosphaerellales</taxon>
        <taxon>Teratosphaeriaceae</taxon>
        <taxon>Hortaea</taxon>
    </lineage>
</organism>
<evidence type="ECO:0000313" key="2">
    <source>
        <dbReference type="EMBL" id="RMZ11148.1"/>
    </source>
</evidence>
<feature type="compositionally biased region" description="Low complexity" evidence="1">
    <location>
        <begin position="353"/>
        <end position="368"/>
    </location>
</feature>
<accession>A0A3M7HD74</accession>
<proteinExistence type="predicted"/>
<dbReference type="EMBL" id="QWIQ01000062">
    <property type="protein sequence ID" value="RMZ11148.1"/>
    <property type="molecule type" value="Genomic_DNA"/>
</dbReference>
<feature type="region of interest" description="Disordered" evidence="1">
    <location>
        <begin position="284"/>
        <end position="437"/>
    </location>
</feature>
<feature type="region of interest" description="Disordered" evidence="1">
    <location>
        <begin position="478"/>
        <end position="528"/>
    </location>
</feature>
<comment type="caution">
    <text evidence="2">The sequence shown here is derived from an EMBL/GenBank/DDBJ whole genome shotgun (WGS) entry which is preliminary data.</text>
</comment>
<feature type="compositionally biased region" description="Basic and acidic residues" evidence="1">
    <location>
        <begin position="478"/>
        <end position="489"/>
    </location>
</feature>
<feature type="region of interest" description="Disordered" evidence="1">
    <location>
        <begin position="173"/>
        <end position="255"/>
    </location>
</feature>
<feature type="compositionally biased region" description="Polar residues" evidence="1">
    <location>
        <begin position="490"/>
        <end position="511"/>
    </location>
</feature>
<dbReference type="AlphaFoldDB" id="A0A3M7HD74"/>
<evidence type="ECO:0000256" key="1">
    <source>
        <dbReference type="SAM" id="MobiDB-lite"/>
    </source>
</evidence>
<sequence length="583" mass="65257">MPYSSAIRMRLEINYAKRPNQPVSRIARLSAVCLERTPVSHPRVASADLKSQFVAANMPARMDQANIRITPTYPIELHYIKALFLQKRYRQCIETCRHVLLTARDETTEHALRTSFANFYLGLAHDELAQLMHDFSQAKVPALDQAKHFFTEALRSLPSAGELTFTLRARQAPVHEQSSTIDDPFSAGPGAAPPNSQPATRHGSDDHDPYNYYSPTVGFASPSSPVDARRIEDLDVLPCSPQPLSRETSDSDLTDLESHSSFDQIMTPHRVLERDPSRMSLIDEMRSPPRPTGLPRTTSTSVSLLEGFQSPPRPTGIPHKAPTFHGLMRPIRPGSPPKAYRVPPKLPDAGKVSPSRRMSRLPRLSMRSPRPEAPSRGHSPRSEAEMSPSCPVSPLKPGVEEAAVESDSTVSPASPRTPVHHSIRIESPSQTCSPSIQGDSILDLRERDIIRHLQAMRLQLDSHLKMLKRARTETVARQLQRENQRRNIDSTKPTTLQLSHLGSSNGRFQPHSSSNRGPNGAAGGGNGRIQQMRSFWSFEPADVTRDEKRRRIQAGRQRGWVRERFRAERYQDLAEKAMAELYT</sequence>
<protein>
    <submittedName>
        <fullName evidence="2">Uncharacterized protein</fullName>
    </submittedName>
</protein>
<gene>
    <name evidence="2" type="ORF">D0862_03014</name>
</gene>
<dbReference type="Proteomes" id="UP000281468">
    <property type="component" value="Unassembled WGS sequence"/>
</dbReference>
<dbReference type="VEuPathDB" id="FungiDB:BTJ68_00720"/>
<name>A0A3M7HD74_HORWE</name>
<evidence type="ECO:0000313" key="3">
    <source>
        <dbReference type="Proteomes" id="UP000281468"/>
    </source>
</evidence>
<reference evidence="2 3" key="1">
    <citation type="journal article" date="2018" name="BMC Genomics">
        <title>Genomic evidence for intraspecific hybridization in a clonal and extremely halotolerant yeast.</title>
        <authorList>
            <person name="Gostincar C."/>
            <person name="Stajich J.E."/>
            <person name="Zupancic J."/>
            <person name="Zalar P."/>
            <person name="Gunde-Cimerman N."/>
        </authorList>
    </citation>
    <scope>NUCLEOTIDE SEQUENCE [LARGE SCALE GENOMIC DNA]</scope>
    <source>
        <strain evidence="2 3">EXF-171</strain>
    </source>
</reference>